<sequence>MFMKGDREKVQAMKQCHEYHGFEIKVRSQ</sequence>
<organism evidence="1">
    <name type="scientific">Arundo donax</name>
    <name type="common">Giant reed</name>
    <name type="synonym">Donax arundinaceus</name>
    <dbReference type="NCBI Taxonomy" id="35708"/>
    <lineage>
        <taxon>Eukaryota</taxon>
        <taxon>Viridiplantae</taxon>
        <taxon>Streptophyta</taxon>
        <taxon>Embryophyta</taxon>
        <taxon>Tracheophyta</taxon>
        <taxon>Spermatophyta</taxon>
        <taxon>Magnoliopsida</taxon>
        <taxon>Liliopsida</taxon>
        <taxon>Poales</taxon>
        <taxon>Poaceae</taxon>
        <taxon>PACMAD clade</taxon>
        <taxon>Arundinoideae</taxon>
        <taxon>Arundineae</taxon>
        <taxon>Arundo</taxon>
    </lineage>
</organism>
<reference evidence="1" key="1">
    <citation type="submission" date="2014-09" db="EMBL/GenBank/DDBJ databases">
        <authorList>
            <person name="Magalhaes I.L.F."/>
            <person name="Oliveira U."/>
            <person name="Santos F.R."/>
            <person name="Vidigal T.H.D.A."/>
            <person name="Brescovit A.D."/>
            <person name="Santos A.J."/>
        </authorList>
    </citation>
    <scope>NUCLEOTIDE SEQUENCE</scope>
    <source>
        <tissue evidence="1">Shoot tissue taken approximately 20 cm above the soil surface</tissue>
    </source>
</reference>
<proteinExistence type="predicted"/>
<protein>
    <submittedName>
        <fullName evidence="1">Uncharacterized protein</fullName>
    </submittedName>
</protein>
<name>A0A0A9BJM2_ARUDO</name>
<dbReference type="EMBL" id="GBRH01234334">
    <property type="protein sequence ID" value="JAD63561.1"/>
    <property type="molecule type" value="Transcribed_RNA"/>
</dbReference>
<reference evidence="1" key="2">
    <citation type="journal article" date="2015" name="Data Brief">
        <title>Shoot transcriptome of the giant reed, Arundo donax.</title>
        <authorList>
            <person name="Barrero R.A."/>
            <person name="Guerrero F.D."/>
            <person name="Moolhuijzen P."/>
            <person name="Goolsby J.A."/>
            <person name="Tidwell J."/>
            <person name="Bellgard S.E."/>
            <person name="Bellgard M.I."/>
        </authorList>
    </citation>
    <scope>NUCLEOTIDE SEQUENCE</scope>
    <source>
        <tissue evidence="1">Shoot tissue taken approximately 20 cm above the soil surface</tissue>
    </source>
</reference>
<evidence type="ECO:0000313" key="1">
    <source>
        <dbReference type="EMBL" id="JAD63561.1"/>
    </source>
</evidence>
<accession>A0A0A9BJM2</accession>
<dbReference type="AlphaFoldDB" id="A0A0A9BJM2"/>